<dbReference type="SUPFAM" id="SSF63411">
    <property type="entry name" value="LuxS/MPP-like metallohydrolase"/>
    <property type="match status" value="4"/>
</dbReference>
<evidence type="ECO:0000313" key="9">
    <source>
        <dbReference type="EMBL" id="VAW22670.1"/>
    </source>
</evidence>
<proteinExistence type="inferred from homology"/>
<dbReference type="GO" id="GO:0004222">
    <property type="term" value="F:metalloendopeptidase activity"/>
    <property type="evidence" value="ECO:0007669"/>
    <property type="project" value="InterPro"/>
</dbReference>
<dbReference type="InterPro" id="IPR011765">
    <property type="entry name" value="Pept_M16_N"/>
</dbReference>
<dbReference type="GO" id="GO:0046872">
    <property type="term" value="F:metal ion binding"/>
    <property type="evidence" value="ECO:0007669"/>
    <property type="project" value="UniProtKB-KW"/>
</dbReference>
<evidence type="ECO:0000256" key="6">
    <source>
        <dbReference type="ARBA" id="ARBA00023049"/>
    </source>
</evidence>
<keyword evidence="2 9" id="KW-0645">Protease</keyword>
<evidence type="ECO:0000259" key="7">
    <source>
        <dbReference type="Pfam" id="PF00675"/>
    </source>
</evidence>
<dbReference type="InterPro" id="IPR011249">
    <property type="entry name" value="Metalloenz_LuxS/M16"/>
</dbReference>
<keyword evidence="5" id="KW-0862">Zinc</keyword>
<keyword evidence="6" id="KW-0482">Metalloprotease</keyword>
<evidence type="ECO:0000259" key="8">
    <source>
        <dbReference type="Pfam" id="PF05193"/>
    </source>
</evidence>
<dbReference type="InterPro" id="IPR007863">
    <property type="entry name" value="Peptidase_M16_C"/>
</dbReference>
<dbReference type="InterPro" id="IPR050626">
    <property type="entry name" value="Peptidase_M16"/>
</dbReference>
<gene>
    <name evidence="9" type="ORF">MNBD_BACTEROID01-736</name>
</gene>
<keyword evidence="4 9" id="KW-0378">Hydrolase</keyword>
<sequence length="938" mass="107493">MRKPTYLFIAIFCLTPFFSDSQDDMNQPVPMDTAVHYGQLGNGMAYYIRHNEEPKERASFYIIQNVGALLEEDNQNGLAHFLEHMAFNGTKHFEGKGIINTLEKHGVAFGRNINAYTSFNETVYNLSDIPVTLPGLVDTCLLILNDWSNYLLLTDEEIDAERGVITEEWRTRRNADFRMREKYFPVLLKGSKFAVRDVIGNLDVIKNFKYETLRKFYHDWYRTDLQAIAIVGDINPGEVEKKVKKLFSKIPAVQNEKYRPFFKVPPHKETRFVLATDAEASQYSVSIYIKHDAIKPEDKDLDYIRSQYIEDLFNMMLRERISELLQKGDPPFVIGRIGHDNFVRGYDAMVISAIAKPNMEDVALRSIYTEAQRVVKHGFTASEFDRAKINLLTSMENAYKQRDKIRNDSYAHDFKNNYLTNEPVTSSEFDWEFGQKVLATIMVEEVSAKAKEWIVPENRVVIVQGPEGEDVKHLTKEEALGIITDVENSEIKPYEDTGQVASLIDEELPGSKVVATRKLDAFDAVEWKLANNATVVYRHADFEKDNVILFASSPGGRSLFDADKIASAIMLNNFIDAFGVGDFDAITLKKILTGKKVSLNAGLSDLNETFSGSSTPKDFETMMQLLYLQFAHPRFDKEAYEALRSRYIAYLANQENNPRKIMSDSMSMILSNYNKRTKLVNSKLFDEVSFAQMEKLYKDRFIDAGDFIFFIVGNIDEEAAKSMAEKYIGSLKDNPREENWVDRKVRGPKGKTVKEITIPLQTKKATVFVNFTNDFAYTPENNLELKVLQGILRLRYTEEIREKEGGTYGVRVSANSQHFPVEKKSLQMNFDTAPEKGGYLKSLVYGEIDKIIENGPTQEDLDKVIKNLKKDHEQAKQHNNYWLRALSTYYQHGFNPDAKENFEDILDGLTTQKIQQFAKKFIATADTVDVLFKPLKKE</sequence>
<evidence type="ECO:0000256" key="2">
    <source>
        <dbReference type="ARBA" id="ARBA00022670"/>
    </source>
</evidence>
<dbReference type="Gene3D" id="3.30.830.10">
    <property type="entry name" value="Metalloenzyme, LuxS/M16 peptidase-like"/>
    <property type="match status" value="4"/>
</dbReference>
<evidence type="ECO:0000256" key="5">
    <source>
        <dbReference type="ARBA" id="ARBA00022833"/>
    </source>
</evidence>
<dbReference type="Pfam" id="PF00675">
    <property type="entry name" value="Peptidase_M16"/>
    <property type="match status" value="1"/>
</dbReference>
<evidence type="ECO:0000256" key="1">
    <source>
        <dbReference type="ARBA" id="ARBA00007261"/>
    </source>
</evidence>
<dbReference type="EMBL" id="UOEP01000176">
    <property type="protein sequence ID" value="VAW22670.1"/>
    <property type="molecule type" value="Genomic_DNA"/>
</dbReference>
<organism evidence="9">
    <name type="scientific">hydrothermal vent metagenome</name>
    <dbReference type="NCBI Taxonomy" id="652676"/>
    <lineage>
        <taxon>unclassified sequences</taxon>
        <taxon>metagenomes</taxon>
        <taxon>ecological metagenomes</taxon>
    </lineage>
</organism>
<feature type="domain" description="Peptidase M16 C-terminal" evidence="8">
    <location>
        <begin position="692"/>
        <end position="868"/>
    </location>
</feature>
<accession>A0A3B0U115</accession>
<dbReference type="InterPro" id="IPR001431">
    <property type="entry name" value="Pept_M16_Zn_BS"/>
</dbReference>
<dbReference type="Pfam" id="PF05193">
    <property type="entry name" value="Peptidase_M16_C"/>
    <property type="match status" value="2"/>
</dbReference>
<dbReference type="PANTHER" id="PTHR43690:SF34">
    <property type="entry name" value="ZINC PROTEASE PQQL-LIKE"/>
    <property type="match status" value="1"/>
</dbReference>
<dbReference type="EC" id="3.4.99.-" evidence="9"/>
<evidence type="ECO:0000256" key="4">
    <source>
        <dbReference type="ARBA" id="ARBA00022801"/>
    </source>
</evidence>
<reference evidence="9" key="1">
    <citation type="submission" date="2018-06" db="EMBL/GenBank/DDBJ databases">
        <authorList>
            <person name="Zhirakovskaya E."/>
        </authorList>
    </citation>
    <scope>NUCLEOTIDE SEQUENCE</scope>
</reference>
<protein>
    <submittedName>
        <fullName evidence="9">Probable zinc protease pqqL</fullName>
        <ecNumber evidence="9">3.4.99.-</ecNumber>
    </submittedName>
</protein>
<evidence type="ECO:0000256" key="3">
    <source>
        <dbReference type="ARBA" id="ARBA00022723"/>
    </source>
</evidence>
<dbReference type="PANTHER" id="PTHR43690">
    <property type="entry name" value="NARDILYSIN"/>
    <property type="match status" value="1"/>
</dbReference>
<keyword evidence="3" id="KW-0479">Metal-binding</keyword>
<feature type="domain" description="Peptidase M16 N-terminal" evidence="7">
    <location>
        <begin position="51"/>
        <end position="170"/>
    </location>
</feature>
<comment type="similarity">
    <text evidence="1">Belongs to the peptidase M16 family.</text>
</comment>
<dbReference type="PROSITE" id="PS00143">
    <property type="entry name" value="INSULINASE"/>
    <property type="match status" value="1"/>
</dbReference>
<name>A0A3B0U115_9ZZZZ</name>
<feature type="domain" description="Peptidase M16 C-terminal" evidence="8">
    <location>
        <begin position="208"/>
        <end position="391"/>
    </location>
</feature>
<dbReference type="GO" id="GO:0006508">
    <property type="term" value="P:proteolysis"/>
    <property type="evidence" value="ECO:0007669"/>
    <property type="project" value="UniProtKB-KW"/>
</dbReference>
<dbReference type="AlphaFoldDB" id="A0A3B0U115"/>